<gene>
    <name evidence="1" type="ORF">COX90_02485</name>
</gene>
<dbReference type="InterPro" id="IPR036366">
    <property type="entry name" value="PGBDSf"/>
</dbReference>
<dbReference type="SUPFAM" id="SSF47090">
    <property type="entry name" value="PGBD-like"/>
    <property type="match status" value="1"/>
</dbReference>
<comment type="caution">
    <text evidence="1">The sequence shown here is derived from an EMBL/GenBank/DDBJ whole genome shotgun (WGS) entry which is preliminary data.</text>
</comment>
<sequence>LINEGVWDSEVEATGYFGPITKAALIKFQERYSEDILKPLNLEKGTGYFGPKSRAYLNGISLSPGM</sequence>
<proteinExistence type="predicted"/>
<dbReference type="InterPro" id="IPR036365">
    <property type="entry name" value="PGBD-like_sf"/>
</dbReference>
<evidence type="ECO:0000313" key="2">
    <source>
        <dbReference type="Proteomes" id="UP000230760"/>
    </source>
</evidence>
<evidence type="ECO:0008006" key="3">
    <source>
        <dbReference type="Google" id="ProtNLM"/>
    </source>
</evidence>
<feature type="non-terminal residue" evidence="1">
    <location>
        <position position="1"/>
    </location>
</feature>
<dbReference type="EMBL" id="PFPB01000043">
    <property type="protein sequence ID" value="PIZ88847.1"/>
    <property type="molecule type" value="Genomic_DNA"/>
</dbReference>
<reference evidence="2" key="1">
    <citation type="submission" date="2017-09" db="EMBL/GenBank/DDBJ databases">
        <title>Depth-based differentiation of microbial function through sediment-hosted aquifers and enrichment of novel symbionts in the deep terrestrial subsurface.</title>
        <authorList>
            <person name="Probst A.J."/>
            <person name="Ladd B."/>
            <person name="Jarett J.K."/>
            <person name="Geller-Mcgrath D.E."/>
            <person name="Sieber C.M.K."/>
            <person name="Emerson J.B."/>
            <person name="Anantharaman K."/>
            <person name="Thomas B.C."/>
            <person name="Malmstrom R."/>
            <person name="Stieglmeier M."/>
            <person name="Klingl A."/>
            <person name="Woyke T."/>
            <person name="Ryan C.M."/>
            <person name="Banfield J.F."/>
        </authorList>
    </citation>
    <scope>NUCLEOTIDE SEQUENCE [LARGE SCALE GENOMIC DNA]</scope>
</reference>
<dbReference type="Proteomes" id="UP000230760">
    <property type="component" value="Unassembled WGS sequence"/>
</dbReference>
<dbReference type="AlphaFoldDB" id="A0A2M7UY16"/>
<name>A0A2M7UY16_9BACT</name>
<evidence type="ECO:0000313" key="1">
    <source>
        <dbReference type="EMBL" id="PIZ88847.1"/>
    </source>
</evidence>
<protein>
    <recommendedName>
        <fullName evidence="3">Peptidoglycan binding-like domain-containing protein</fullName>
    </recommendedName>
</protein>
<organism evidence="1 2">
    <name type="scientific">Candidatus Nealsonbacteria bacterium CG_4_10_14_0_2_um_filter_38_17</name>
    <dbReference type="NCBI Taxonomy" id="1974680"/>
    <lineage>
        <taxon>Bacteria</taxon>
        <taxon>Candidatus Nealsoniibacteriota</taxon>
    </lineage>
</organism>
<accession>A0A2M7UY16</accession>
<dbReference type="Gene3D" id="1.10.101.10">
    <property type="entry name" value="PGBD-like superfamily/PGBD"/>
    <property type="match status" value="1"/>
</dbReference>